<keyword evidence="1" id="KW-0862">Zinc</keyword>
<dbReference type="GeneTree" id="ENSGT01120000277502"/>
<dbReference type="PROSITE" id="PS50158">
    <property type="entry name" value="ZF_CCHC"/>
    <property type="match status" value="1"/>
</dbReference>
<name>A0A3B3Q742_9TELE</name>
<protein>
    <recommendedName>
        <fullName evidence="2">CCHC-type domain-containing protein</fullName>
    </recommendedName>
</protein>
<keyword evidence="4" id="KW-1185">Reference proteome</keyword>
<accession>A0A3B3Q742</accession>
<evidence type="ECO:0000313" key="4">
    <source>
        <dbReference type="Proteomes" id="UP000261540"/>
    </source>
</evidence>
<dbReference type="GO" id="GO:0008270">
    <property type="term" value="F:zinc ion binding"/>
    <property type="evidence" value="ECO:0007669"/>
    <property type="project" value="UniProtKB-KW"/>
</dbReference>
<evidence type="ECO:0000256" key="1">
    <source>
        <dbReference type="PROSITE-ProRule" id="PRU00047"/>
    </source>
</evidence>
<dbReference type="STRING" id="1676925.ENSPKIP00000001649"/>
<dbReference type="Ensembl" id="ENSPKIT00000025575.1">
    <property type="protein sequence ID" value="ENSPKIP00000001649.1"/>
    <property type="gene ID" value="ENSPKIG00000019867.1"/>
</dbReference>
<feature type="domain" description="CCHC-type" evidence="2">
    <location>
        <begin position="149"/>
        <end position="164"/>
    </location>
</feature>
<dbReference type="Proteomes" id="UP000261540">
    <property type="component" value="Unplaced"/>
</dbReference>
<evidence type="ECO:0000313" key="3">
    <source>
        <dbReference type="Ensembl" id="ENSPKIP00000001649.1"/>
    </source>
</evidence>
<dbReference type="GO" id="GO:0003676">
    <property type="term" value="F:nucleic acid binding"/>
    <property type="evidence" value="ECO:0007669"/>
    <property type="project" value="InterPro"/>
</dbReference>
<keyword evidence="1" id="KW-0479">Metal-binding</keyword>
<sequence>MKQFIRGCWEDQLLAALRLKENCDNPFQGPPSFSELLYRIRAYEEEVRLKEMRKRRHLGNGLVRAHVKTQAAIKSEVVNSDLADTENSFKERLEAKIQYLEAELRRATAGVEHRNEKKREVGLKPTRVIGTTPVRAAIETIKSRPRRFCYNCGEDSHILPNCSNSTNAELVQVRLCERHQGTQDQANLVSKPPLNY</sequence>
<keyword evidence="1" id="KW-0863">Zinc-finger</keyword>
<dbReference type="AlphaFoldDB" id="A0A3B3Q742"/>
<dbReference type="InterPro" id="IPR001878">
    <property type="entry name" value="Znf_CCHC"/>
</dbReference>
<reference evidence="3" key="1">
    <citation type="submission" date="2025-08" db="UniProtKB">
        <authorList>
            <consortium name="Ensembl"/>
        </authorList>
    </citation>
    <scope>IDENTIFICATION</scope>
</reference>
<dbReference type="PANTHER" id="PTHR23095">
    <property type="entry name" value="PARANEOPLASTIC ANTIGEN"/>
    <property type="match status" value="1"/>
</dbReference>
<proteinExistence type="predicted"/>
<reference evidence="3" key="2">
    <citation type="submission" date="2025-09" db="UniProtKB">
        <authorList>
            <consortium name="Ensembl"/>
        </authorList>
    </citation>
    <scope>IDENTIFICATION</scope>
</reference>
<dbReference type="InterPro" id="IPR026523">
    <property type="entry name" value="PNMA"/>
</dbReference>
<organism evidence="3 4">
    <name type="scientific">Paramormyrops kingsleyae</name>
    <dbReference type="NCBI Taxonomy" id="1676925"/>
    <lineage>
        <taxon>Eukaryota</taxon>
        <taxon>Metazoa</taxon>
        <taxon>Chordata</taxon>
        <taxon>Craniata</taxon>
        <taxon>Vertebrata</taxon>
        <taxon>Euteleostomi</taxon>
        <taxon>Actinopterygii</taxon>
        <taxon>Neopterygii</taxon>
        <taxon>Teleostei</taxon>
        <taxon>Osteoglossocephala</taxon>
        <taxon>Osteoglossomorpha</taxon>
        <taxon>Osteoglossiformes</taxon>
        <taxon>Mormyridae</taxon>
        <taxon>Paramormyrops</taxon>
    </lineage>
</organism>
<evidence type="ECO:0000259" key="2">
    <source>
        <dbReference type="PROSITE" id="PS50158"/>
    </source>
</evidence>
<dbReference type="PANTHER" id="PTHR23095:SF46">
    <property type="entry name" value="GAG PROTEIN"/>
    <property type="match status" value="1"/>
</dbReference>